<dbReference type="Proteomes" id="UP000183585">
    <property type="component" value="Unassembled WGS sequence"/>
</dbReference>
<evidence type="ECO:0000313" key="3">
    <source>
        <dbReference type="EMBL" id="SCF20673.1"/>
    </source>
</evidence>
<proteinExistence type="predicted"/>
<dbReference type="GO" id="GO:0051213">
    <property type="term" value="F:dioxygenase activity"/>
    <property type="evidence" value="ECO:0007669"/>
    <property type="project" value="UniProtKB-KW"/>
</dbReference>
<evidence type="ECO:0000313" key="4">
    <source>
        <dbReference type="Proteomes" id="UP000183585"/>
    </source>
</evidence>
<accession>A0A1C4YIV8</accession>
<gene>
    <name evidence="3" type="ORF">GA0070563_106173</name>
</gene>
<dbReference type="AlphaFoldDB" id="A0A1C4YIV8"/>
<name>A0A1C4YIV8_9ACTN</name>
<dbReference type="EMBL" id="FMCT01000006">
    <property type="protein sequence ID" value="SCF20673.1"/>
    <property type="molecule type" value="Genomic_DNA"/>
</dbReference>
<sequence length="164" mass="18118">MLIVRESGWLVGDARRFTLTISSQLGDLLPQDGQGTLLHEVTDRGLRLGEGRAGRYSDSRQGGSLHTDAPHALPPTPDCFALYCVRQAPTGGDLCLVGVPDVLRLLPQWAVAELRGEFHFDRRDPAAADATILRPVIEAGPDGDRMYHLREYIETGISIRTFRR</sequence>
<dbReference type="RefSeq" id="WP_074475122.1">
    <property type="nucleotide sequence ID" value="NZ_FMCT01000006.1"/>
</dbReference>
<protein>
    <submittedName>
        <fullName evidence="3">Taurine catabolism dioxygenase TauD, TfdA family</fullName>
    </submittedName>
</protein>
<dbReference type="Gene3D" id="3.60.130.10">
    <property type="entry name" value="Clavaminate synthase-like"/>
    <property type="match status" value="1"/>
</dbReference>
<dbReference type="SUPFAM" id="SSF51197">
    <property type="entry name" value="Clavaminate synthase-like"/>
    <property type="match status" value="1"/>
</dbReference>
<dbReference type="InterPro" id="IPR042098">
    <property type="entry name" value="TauD-like_sf"/>
</dbReference>
<organism evidence="3 4">
    <name type="scientific">Micromonospora carbonacea</name>
    <dbReference type="NCBI Taxonomy" id="47853"/>
    <lineage>
        <taxon>Bacteria</taxon>
        <taxon>Bacillati</taxon>
        <taxon>Actinomycetota</taxon>
        <taxon>Actinomycetes</taxon>
        <taxon>Micromonosporales</taxon>
        <taxon>Micromonosporaceae</taxon>
        <taxon>Micromonospora</taxon>
    </lineage>
</organism>
<keyword evidence="3" id="KW-0223">Dioxygenase</keyword>
<keyword evidence="4" id="KW-1185">Reference proteome</keyword>
<reference evidence="4" key="1">
    <citation type="submission" date="2016-06" db="EMBL/GenBank/DDBJ databases">
        <authorList>
            <person name="Varghese N."/>
            <person name="Submissions Spin"/>
        </authorList>
    </citation>
    <scope>NUCLEOTIDE SEQUENCE [LARGE SCALE GENOMIC DNA]</scope>
    <source>
        <strain evidence="4">DSM 43168</strain>
    </source>
</reference>
<feature type="compositionally biased region" description="Basic and acidic residues" evidence="2">
    <location>
        <begin position="49"/>
        <end position="58"/>
    </location>
</feature>
<keyword evidence="1" id="KW-0560">Oxidoreductase</keyword>
<evidence type="ECO:0000256" key="1">
    <source>
        <dbReference type="ARBA" id="ARBA00023002"/>
    </source>
</evidence>
<feature type="region of interest" description="Disordered" evidence="2">
    <location>
        <begin position="49"/>
        <end position="70"/>
    </location>
</feature>
<evidence type="ECO:0000256" key="2">
    <source>
        <dbReference type="SAM" id="MobiDB-lite"/>
    </source>
</evidence>